<keyword evidence="9" id="KW-1185">Reference proteome</keyword>
<keyword evidence="5" id="KW-0539">Nucleus</keyword>
<dbReference type="InterPro" id="IPR006568">
    <property type="entry name" value="PSP_pro-rich"/>
</dbReference>
<proteinExistence type="predicted"/>
<dbReference type="InterPro" id="IPR052115">
    <property type="entry name" value="NEXT_complex_subunit_ZCCHC8"/>
</dbReference>
<evidence type="ECO:0000259" key="7">
    <source>
        <dbReference type="SMART" id="SM00581"/>
    </source>
</evidence>
<keyword evidence="2" id="KW-0479">Metal-binding</keyword>
<comment type="subcellular location">
    <subcellularLocation>
        <location evidence="1">Nucleus</location>
    </subcellularLocation>
</comment>
<dbReference type="AlphaFoldDB" id="A0A3M7QPU2"/>
<sequence length="439" mass="50340">MDTEKSQIEINTELPFSSTSEIQPNDEGSSSDDENFEFQSEENCLVKLSSFALNELRLIKNAIEDALIRKCKKLDNLEKPEPCQRFVFYYKNYSIDKVGKPVTQGETGIAEGWSVPIYENEFQNLLGLPFHEDNALAETLRIKRPRLECFNCLATNHRVDECPVRRDDERIKIHRKIFTSQSVQAQEQSELFSTRYTSDSKDNRGFEPGKISDALRQALGVKSNQLPPYIYLMRELGYPAGWLLEAKVTRSDLELVNDSMKEEIPQGDQVEYDEEKIFSYPGFNEEIPSYIIDESDRYGVERYGTRFSKSSFLKTLNLRKKRSFRRTVVKSEPNVNGSDGEETETELSNESIEENMDGESNGEIKKQKCDQGYGQAVIAIPGTPVVESMTGIKQVPDWQKFCENICEHKPFDMENVVPSGSYQNIVKITREFKTSSNFN</sequence>
<evidence type="ECO:0000313" key="8">
    <source>
        <dbReference type="EMBL" id="RNA12978.1"/>
    </source>
</evidence>
<evidence type="ECO:0000256" key="1">
    <source>
        <dbReference type="ARBA" id="ARBA00004123"/>
    </source>
</evidence>
<dbReference type="Pfam" id="PF04046">
    <property type="entry name" value="PSP"/>
    <property type="match status" value="1"/>
</dbReference>
<dbReference type="GO" id="GO:0008270">
    <property type="term" value="F:zinc ion binding"/>
    <property type="evidence" value="ECO:0007669"/>
    <property type="project" value="UniProtKB-KW"/>
</dbReference>
<dbReference type="Proteomes" id="UP000276133">
    <property type="component" value="Unassembled WGS sequence"/>
</dbReference>
<evidence type="ECO:0000256" key="5">
    <source>
        <dbReference type="ARBA" id="ARBA00023242"/>
    </source>
</evidence>
<evidence type="ECO:0000256" key="6">
    <source>
        <dbReference type="SAM" id="MobiDB-lite"/>
    </source>
</evidence>
<dbReference type="SMART" id="SM00581">
    <property type="entry name" value="PSP"/>
    <property type="match status" value="1"/>
</dbReference>
<feature type="compositionally biased region" description="Polar residues" evidence="6">
    <location>
        <begin position="8"/>
        <end position="28"/>
    </location>
</feature>
<name>A0A3M7QPU2_BRAPC</name>
<dbReference type="EMBL" id="REGN01005541">
    <property type="protein sequence ID" value="RNA12978.1"/>
    <property type="molecule type" value="Genomic_DNA"/>
</dbReference>
<feature type="region of interest" description="Disordered" evidence="6">
    <location>
        <begin position="1"/>
        <end position="35"/>
    </location>
</feature>
<keyword evidence="4" id="KW-0862">Zinc</keyword>
<evidence type="ECO:0000256" key="2">
    <source>
        <dbReference type="ARBA" id="ARBA00022723"/>
    </source>
</evidence>
<feature type="region of interest" description="Disordered" evidence="6">
    <location>
        <begin position="330"/>
        <end position="367"/>
    </location>
</feature>
<feature type="domain" description="PSP proline-rich" evidence="7">
    <location>
        <begin position="203"/>
        <end position="255"/>
    </location>
</feature>
<evidence type="ECO:0000313" key="9">
    <source>
        <dbReference type="Proteomes" id="UP000276133"/>
    </source>
</evidence>
<comment type="caution">
    <text evidence="8">The sequence shown here is derived from an EMBL/GenBank/DDBJ whole genome shotgun (WGS) entry which is preliminary data.</text>
</comment>
<protein>
    <submittedName>
        <fullName evidence="8">Zinc finger CCHC domain-containing 8</fullName>
    </submittedName>
</protein>
<dbReference type="GO" id="GO:0003723">
    <property type="term" value="F:RNA binding"/>
    <property type="evidence" value="ECO:0007669"/>
    <property type="project" value="TreeGrafter"/>
</dbReference>
<evidence type="ECO:0000256" key="4">
    <source>
        <dbReference type="ARBA" id="ARBA00022833"/>
    </source>
</evidence>
<accession>A0A3M7QPU2</accession>
<dbReference type="PANTHER" id="PTHR13316">
    <property type="entry name" value="ZINC FINGER, CCHC DOMAIN CONTAINING 8"/>
    <property type="match status" value="1"/>
</dbReference>
<dbReference type="PANTHER" id="PTHR13316:SF0">
    <property type="entry name" value="ZINC FINGER CCHC DOMAIN-CONTAINING PROTEIN 8"/>
    <property type="match status" value="1"/>
</dbReference>
<reference evidence="8 9" key="1">
    <citation type="journal article" date="2018" name="Sci. Rep.">
        <title>Genomic signatures of local adaptation to the degree of environmental predictability in rotifers.</title>
        <authorList>
            <person name="Franch-Gras L."/>
            <person name="Hahn C."/>
            <person name="Garcia-Roger E.M."/>
            <person name="Carmona M.J."/>
            <person name="Serra M."/>
            <person name="Gomez A."/>
        </authorList>
    </citation>
    <scope>NUCLEOTIDE SEQUENCE [LARGE SCALE GENOMIC DNA]</scope>
    <source>
        <strain evidence="8">HYR1</strain>
    </source>
</reference>
<feature type="compositionally biased region" description="Acidic residues" evidence="6">
    <location>
        <begin position="339"/>
        <end position="357"/>
    </location>
</feature>
<gene>
    <name evidence="8" type="ORF">BpHYR1_019353</name>
</gene>
<organism evidence="8 9">
    <name type="scientific">Brachionus plicatilis</name>
    <name type="common">Marine rotifer</name>
    <name type="synonym">Brachionus muelleri</name>
    <dbReference type="NCBI Taxonomy" id="10195"/>
    <lineage>
        <taxon>Eukaryota</taxon>
        <taxon>Metazoa</taxon>
        <taxon>Spiralia</taxon>
        <taxon>Gnathifera</taxon>
        <taxon>Rotifera</taxon>
        <taxon>Eurotatoria</taxon>
        <taxon>Monogononta</taxon>
        <taxon>Pseudotrocha</taxon>
        <taxon>Ploima</taxon>
        <taxon>Brachionidae</taxon>
        <taxon>Brachionus</taxon>
    </lineage>
</organism>
<dbReference type="STRING" id="10195.A0A3M7QPU2"/>
<dbReference type="OrthoDB" id="8026949at2759"/>
<keyword evidence="3" id="KW-0863">Zinc-finger</keyword>
<evidence type="ECO:0000256" key="3">
    <source>
        <dbReference type="ARBA" id="ARBA00022771"/>
    </source>
</evidence>
<dbReference type="GO" id="GO:0071013">
    <property type="term" value="C:catalytic step 2 spliceosome"/>
    <property type="evidence" value="ECO:0007669"/>
    <property type="project" value="TreeGrafter"/>
</dbReference>